<accession>A0A0K2RY16</accession>
<proteinExistence type="predicted"/>
<name>A0A0K2RY16_9MICC</name>
<organism evidence="1">
    <name type="scientific">Rothia mucilaginosa</name>
    <dbReference type="NCBI Taxonomy" id="43675"/>
    <lineage>
        <taxon>Bacteria</taxon>
        <taxon>Bacillati</taxon>
        <taxon>Actinomycetota</taxon>
        <taxon>Actinomycetes</taxon>
        <taxon>Micrococcales</taxon>
        <taxon>Micrococcaceae</taxon>
        <taxon>Rothia</taxon>
    </lineage>
</organism>
<dbReference type="AlphaFoldDB" id="A0A0K2RY16"/>
<sequence length="193" mass="22269">MYAEHRSRYTTAVEQLANEKAAVRLGGIYTLVGLVDEWLADDSLAEDKQQEEGQVIINNLCSYIRSPFPLAAKFEEYEARKELEKLQKSESEKLSEEESSLLQVLLKRFEDSDEYEKPKDITTDYVKFYEEQDVRRAIFEEMSKRSSTVSVDENKKVTVKSGAWSGFKFDFSRAPIFYPLNNLTIEQGQFSSA</sequence>
<protein>
    <submittedName>
        <fullName evidence="1">Uncharacterized protein</fullName>
    </submittedName>
</protein>
<reference evidence="2" key="1">
    <citation type="submission" date="2015-08" db="EMBL/GenBank/DDBJ databases">
        <title>Complete genome sequence of Rothia mucilaginosa strain NUM-Rm6536.</title>
        <authorList>
            <person name="Nambu T."/>
        </authorList>
    </citation>
    <scope>NUCLEOTIDE SEQUENCE [LARGE SCALE GENOMIC DNA]</scope>
    <source>
        <strain evidence="2">NUM-Rm6536</strain>
    </source>
</reference>
<dbReference type="EMBL" id="AP014938">
    <property type="protein sequence ID" value="BAS19723.1"/>
    <property type="molecule type" value="Genomic_DNA"/>
</dbReference>
<evidence type="ECO:0000313" key="1">
    <source>
        <dbReference type="EMBL" id="BAS19723.1"/>
    </source>
</evidence>
<evidence type="ECO:0000313" key="2">
    <source>
        <dbReference type="Proteomes" id="UP000066203"/>
    </source>
</evidence>
<gene>
    <name evidence="1" type="ORF">RM6536_0476</name>
</gene>
<dbReference type="Proteomes" id="UP000066203">
    <property type="component" value="Chromosome"/>
</dbReference>
<dbReference type="PATRIC" id="fig|43675.28.peg.482"/>